<dbReference type="EMBL" id="CAJNOT010000358">
    <property type="protein sequence ID" value="CAF0953163.1"/>
    <property type="molecule type" value="Genomic_DNA"/>
</dbReference>
<evidence type="ECO:0000313" key="5">
    <source>
        <dbReference type="Proteomes" id="UP000663882"/>
    </source>
</evidence>
<gene>
    <name evidence="3" type="ORF">JBS370_LOCUS12965</name>
    <name evidence="4" type="ORF">OTI717_LOCUS24859</name>
    <name evidence="1" type="ORF">RFH988_LOCUS4122</name>
    <name evidence="2" type="ORF">ZHD862_LOCUS10121</name>
</gene>
<dbReference type="EMBL" id="CAJOAX010004798">
    <property type="protein sequence ID" value="CAF3921677.1"/>
    <property type="molecule type" value="Genomic_DNA"/>
</dbReference>
<evidence type="ECO:0008006" key="6">
    <source>
        <dbReference type="Google" id="ProtNLM"/>
    </source>
</evidence>
<evidence type="ECO:0000313" key="1">
    <source>
        <dbReference type="EMBL" id="CAF0805060.1"/>
    </source>
</evidence>
<dbReference type="Gene3D" id="2.60.120.920">
    <property type="match status" value="1"/>
</dbReference>
<organism evidence="1 5">
    <name type="scientific">Rotaria sordida</name>
    <dbReference type="NCBI Taxonomy" id="392033"/>
    <lineage>
        <taxon>Eukaryota</taxon>
        <taxon>Metazoa</taxon>
        <taxon>Spiralia</taxon>
        <taxon>Gnathifera</taxon>
        <taxon>Rotifera</taxon>
        <taxon>Eurotatoria</taxon>
        <taxon>Bdelloidea</taxon>
        <taxon>Philodinida</taxon>
        <taxon>Philodinidae</taxon>
        <taxon>Rotaria</taxon>
    </lineage>
</organism>
<dbReference type="EMBL" id="CAJOBD010001085">
    <property type="protein sequence ID" value="CAF3758201.1"/>
    <property type="molecule type" value="Genomic_DNA"/>
</dbReference>
<dbReference type="InterPro" id="IPR043136">
    <property type="entry name" value="B30.2/SPRY_sf"/>
</dbReference>
<sequence length="333" mass="39047">MASFKRQNISCATCGKTAGIFTCRGCSENFCLPHTNEHRELLEKQMNDIILIHNQLKQAITGQTTEQFHQSLIQQIERWEQQSIDKIRRLADDTRQQLSSIVQDRTENIKEKIAQLTPQLNKARHDGEFFESDIKEWSEKLNKFQQLLTKQQRIKIHHDKNSTPFISKISLHDLSNDNPVQAINETQYETNHDDSIEDEYEDYSNLKEKGEYSSGEHSIRFKIDQYEPNSAILFGIVSKNIFHGTNPYENPTLYGWTGDNVVYRGGDPQLNYRGYKSDIQTGDIFMFTMDCDRELISLTNERTRRKYDLEVDTAKCPFPWQPNVRFLFIRNDY</sequence>
<accession>A0A813T911</accession>
<evidence type="ECO:0000313" key="4">
    <source>
        <dbReference type="EMBL" id="CAF3921677.1"/>
    </source>
</evidence>
<evidence type="ECO:0000313" key="2">
    <source>
        <dbReference type="EMBL" id="CAF0953163.1"/>
    </source>
</evidence>
<dbReference type="Proteomes" id="UP000663823">
    <property type="component" value="Unassembled WGS sequence"/>
</dbReference>
<comment type="caution">
    <text evidence="1">The sequence shown here is derived from an EMBL/GenBank/DDBJ whole genome shotgun (WGS) entry which is preliminary data.</text>
</comment>
<evidence type="ECO:0000313" key="3">
    <source>
        <dbReference type="EMBL" id="CAF3758201.1"/>
    </source>
</evidence>
<protein>
    <recommendedName>
        <fullName evidence="6">B30.2/SPRY domain-containing protein</fullName>
    </recommendedName>
</protein>
<reference evidence="1" key="1">
    <citation type="submission" date="2021-02" db="EMBL/GenBank/DDBJ databases">
        <authorList>
            <person name="Nowell W R."/>
        </authorList>
    </citation>
    <scope>NUCLEOTIDE SEQUENCE</scope>
</reference>
<name>A0A813T911_9BILA</name>
<dbReference type="Proteomes" id="UP000663836">
    <property type="component" value="Unassembled WGS sequence"/>
</dbReference>
<dbReference type="AlphaFoldDB" id="A0A813T911"/>
<dbReference type="Proteomes" id="UP000663864">
    <property type="component" value="Unassembled WGS sequence"/>
</dbReference>
<proteinExistence type="predicted"/>
<dbReference type="EMBL" id="CAJNOO010000105">
    <property type="protein sequence ID" value="CAF0805060.1"/>
    <property type="molecule type" value="Genomic_DNA"/>
</dbReference>
<dbReference type="OrthoDB" id="9998218at2759"/>
<dbReference type="Proteomes" id="UP000663882">
    <property type="component" value="Unassembled WGS sequence"/>
</dbReference>